<gene>
    <name evidence="2" type="ORF">BN656_02198</name>
</gene>
<sequence length="235" mass="27401">MIYMFDGVPGSGKSLHLAREVVNALRSGKNVIANFDFNVELVKPRRNKPLGRFIRVSNDELLNNYIYQHKGTDYRKAPTRDMGFSALLGLEGFARNFHERDSKGDIKEHQTLLCIDECQDIFNTRTWNRTDRLAWCSFFRMHRHLGYDCILSSQDDKVIDKQIRAVLQTRITHRNVKNLKTIGFILWLLAGRDLFAESESIYSIKGKAGHVNTRYTKGRKYYKYYRSTAYNFTAV</sequence>
<dbReference type="Gene3D" id="3.40.50.300">
    <property type="entry name" value="P-loop containing nucleotide triphosphate hydrolases"/>
    <property type="match status" value="1"/>
</dbReference>
<reference evidence="2" key="1">
    <citation type="submission" date="2012-11" db="EMBL/GenBank/DDBJ databases">
        <title>Dependencies among metagenomic species, viruses, plasmids and units of genetic variation.</title>
        <authorList>
            <person name="Nielsen H.B."/>
            <person name="Almeida M."/>
            <person name="Juncker A.S."/>
            <person name="Rasmussen S."/>
            <person name="Li J."/>
            <person name="Sunagawa S."/>
            <person name="Plichta D."/>
            <person name="Gautier L."/>
            <person name="Le Chatelier E."/>
            <person name="Peletier E."/>
            <person name="Bonde I."/>
            <person name="Nielsen T."/>
            <person name="Manichanh C."/>
            <person name="Arumugam M."/>
            <person name="Batto J."/>
            <person name="Santos M.B.Q.D."/>
            <person name="Blom N."/>
            <person name="Borruel N."/>
            <person name="Burgdorf K.S."/>
            <person name="Boumezbeur F."/>
            <person name="Casellas F."/>
            <person name="Dore J."/>
            <person name="Guarner F."/>
            <person name="Hansen T."/>
            <person name="Hildebrand F."/>
            <person name="Kaas R.S."/>
            <person name="Kennedy S."/>
            <person name="Kristiansen K."/>
            <person name="Kultima J.R."/>
            <person name="Leonard P."/>
            <person name="Levenez F."/>
            <person name="Lund O."/>
            <person name="Moumen B."/>
            <person name="Le Paslier D."/>
            <person name="Pons N."/>
            <person name="Pedersen O."/>
            <person name="Prifti E."/>
            <person name="Qin J."/>
            <person name="Raes J."/>
            <person name="Tap J."/>
            <person name="Tims S."/>
            <person name="Ussery D.W."/>
            <person name="Yamada T."/>
            <person name="MetaHit consortium"/>
            <person name="Renault P."/>
            <person name="Sicheritz-Ponten T."/>
            <person name="Bork P."/>
            <person name="Wang J."/>
            <person name="Brunak S."/>
            <person name="Ehrlich S.D."/>
        </authorList>
    </citation>
    <scope>NUCLEOTIDE SEQUENCE [LARGE SCALE GENOMIC DNA]</scope>
</reference>
<evidence type="ECO:0000259" key="1">
    <source>
        <dbReference type="Pfam" id="PF05707"/>
    </source>
</evidence>
<organism evidence="2 3">
    <name type="scientific">Bacteroides pectinophilus CAG:437</name>
    <dbReference type="NCBI Taxonomy" id="1263051"/>
    <lineage>
        <taxon>Bacteria</taxon>
        <taxon>Bacillati</taxon>
        <taxon>Bacillota</taxon>
        <taxon>Clostridia</taxon>
        <taxon>Eubacteriales</taxon>
    </lineage>
</organism>
<dbReference type="InterPro" id="IPR008900">
    <property type="entry name" value="Zot_N"/>
</dbReference>
<dbReference type="AlphaFoldDB" id="R7B3M9"/>
<evidence type="ECO:0000313" key="2">
    <source>
        <dbReference type="EMBL" id="CDD58726.1"/>
    </source>
</evidence>
<dbReference type="Pfam" id="PF05707">
    <property type="entry name" value="Zot"/>
    <property type="match status" value="2"/>
</dbReference>
<dbReference type="EMBL" id="CBHH010000059">
    <property type="protein sequence ID" value="CDD58726.1"/>
    <property type="molecule type" value="Genomic_DNA"/>
</dbReference>
<dbReference type="InterPro" id="IPR027417">
    <property type="entry name" value="P-loop_NTPase"/>
</dbReference>
<dbReference type="Proteomes" id="UP000018141">
    <property type="component" value="Unassembled WGS sequence"/>
</dbReference>
<feature type="domain" description="Zona occludens toxin N-terminal" evidence="1">
    <location>
        <begin position="107"/>
        <end position="183"/>
    </location>
</feature>
<protein>
    <recommendedName>
        <fullName evidence="1">Zona occludens toxin N-terminal domain-containing protein</fullName>
    </recommendedName>
</protein>
<accession>R7B3M9</accession>
<comment type="caution">
    <text evidence="2">The sequence shown here is derived from an EMBL/GenBank/DDBJ whole genome shotgun (WGS) entry which is preliminary data.</text>
</comment>
<proteinExistence type="predicted"/>
<name>R7B3M9_9FIRM</name>
<evidence type="ECO:0000313" key="3">
    <source>
        <dbReference type="Proteomes" id="UP000018141"/>
    </source>
</evidence>
<dbReference type="SUPFAM" id="SSF52540">
    <property type="entry name" value="P-loop containing nucleoside triphosphate hydrolases"/>
    <property type="match status" value="1"/>
</dbReference>
<feature type="domain" description="Zona occludens toxin N-terminal" evidence="1">
    <location>
        <begin position="1"/>
        <end position="59"/>
    </location>
</feature>